<dbReference type="PRINTS" id="PR01790">
    <property type="entry name" value="SMP30FAMILY"/>
</dbReference>
<feature type="domain" description="SMP-30/Gluconolactonase/LRE-like region" evidence="2">
    <location>
        <begin position="13"/>
        <end position="257"/>
    </location>
</feature>
<comment type="similarity">
    <text evidence="1">Belongs to the SMP-30/CGR1 family.</text>
</comment>
<keyword evidence="3" id="KW-0378">Hydrolase</keyword>
<dbReference type="GO" id="GO:0016787">
    <property type="term" value="F:hydrolase activity"/>
    <property type="evidence" value="ECO:0007669"/>
    <property type="project" value="UniProtKB-KW"/>
</dbReference>
<dbReference type="EC" id="3.1.1.99" evidence="3"/>
<dbReference type="PANTHER" id="PTHR10907:SF47">
    <property type="entry name" value="REGUCALCIN"/>
    <property type="match status" value="1"/>
</dbReference>
<dbReference type="InterPro" id="IPR013658">
    <property type="entry name" value="SGL"/>
</dbReference>
<dbReference type="InterPro" id="IPR005511">
    <property type="entry name" value="SMP-30"/>
</dbReference>
<dbReference type="InterPro" id="IPR011042">
    <property type="entry name" value="6-blade_b-propeller_TolB-like"/>
</dbReference>
<dbReference type="Pfam" id="PF08450">
    <property type="entry name" value="SGL"/>
    <property type="match status" value="1"/>
</dbReference>
<comment type="caution">
    <text evidence="3">The sequence shown here is derived from an EMBL/GenBank/DDBJ whole genome shotgun (WGS) entry which is preliminary data.</text>
</comment>
<evidence type="ECO:0000313" key="4">
    <source>
        <dbReference type="Proteomes" id="UP001549749"/>
    </source>
</evidence>
<dbReference type="SUPFAM" id="SSF63829">
    <property type="entry name" value="Calcium-dependent phosphotriesterase"/>
    <property type="match status" value="1"/>
</dbReference>
<dbReference type="Gene3D" id="2.120.10.30">
    <property type="entry name" value="TolB, C-terminal domain"/>
    <property type="match status" value="1"/>
</dbReference>
<dbReference type="Proteomes" id="UP001549749">
    <property type="component" value="Unassembled WGS sequence"/>
</dbReference>
<evidence type="ECO:0000256" key="1">
    <source>
        <dbReference type="ARBA" id="ARBA00008853"/>
    </source>
</evidence>
<organism evidence="3 4">
    <name type="scientific">Chitinophaga defluvii</name>
    <dbReference type="NCBI Taxonomy" id="3163343"/>
    <lineage>
        <taxon>Bacteria</taxon>
        <taxon>Pseudomonadati</taxon>
        <taxon>Bacteroidota</taxon>
        <taxon>Chitinophagia</taxon>
        <taxon>Chitinophagales</taxon>
        <taxon>Chitinophagaceae</taxon>
        <taxon>Chitinophaga</taxon>
    </lineage>
</organism>
<dbReference type="RefSeq" id="WP_354660913.1">
    <property type="nucleotide sequence ID" value="NZ_JBEXAC010000001.1"/>
</dbReference>
<sequence>MKATLLHPSVCGLGEGPLWHKQRNSLFWVDILAGRLFEYNWTTAQVQQWEVGHMISLVVPGKNKEEVILCMQGGVGRFNLLSGQLSPVTDLGLDWTTLRCNDGICDNQGRLWIGTTEIDHAPAGGILYCIDAAHQAHERIPDVTISNGMAWSLDNKRLYHTDSVTHEIRSYIYKEETGEIIFEKVAVKVPEEKGTPDGFTIDKEGMLWVALWGGFGVGRWNPDTGEMIGFVEVPVPNVSCCVFAGEQLDHLVITTARKELSEQQLREYPDSGNVYMIKPGTNGVEAFDCVL</sequence>
<accession>A0ABV2T5I5</accession>
<name>A0ABV2T5I5_9BACT</name>
<dbReference type="EMBL" id="JBEXAC010000001">
    <property type="protein sequence ID" value="MET6998278.1"/>
    <property type="molecule type" value="Genomic_DNA"/>
</dbReference>
<protein>
    <submittedName>
        <fullName evidence="3">SMP-30/gluconolactonase/LRE family protein</fullName>
        <ecNumber evidence="3">3.1.1.99</ecNumber>
    </submittedName>
</protein>
<evidence type="ECO:0000259" key="2">
    <source>
        <dbReference type="Pfam" id="PF08450"/>
    </source>
</evidence>
<keyword evidence="4" id="KW-1185">Reference proteome</keyword>
<evidence type="ECO:0000313" key="3">
    <source>
        <dbReference type="EMBL" id="MET6998278.1"/>
    </source>
</evidence>
<proteinExistence type="inferred from homology"/>
<dbReference type="PANTHER" id="PTHR10907">
    <property type="entry name" value="REGUCALCIN"/>
    <property type="match status" value="1"/>
</dbReference>
<gene>
    <name evidence="3" type="ORF">ABR189_12905</name>
</gene>
<reference evidence="3 4" key="1">
    <citation type="submission" date="2024-06" db="EMBL/GenBank/DDBJ databases">
        <title>Chitinophaga defluvii sp. nov., isolated from municipal sewage.</title>
        <authorList>
            <person name="Zhang L."/>
        </authorList>
    </citation>
    <scope>NUCLEOTIDE SEQUENCE [LARGE SCALE GENOMIC DNA]</scope>
    <source>
        <strain evidence="3 4">H8</strain>
    </source>
</reference>